<keyword evidence="4 5" id="KW-0472">Membrane</keyword>
<evidence type="ECO:0000256" key="3">
    <source>
        <dbReference type="ARBA" id="ARBA00022989"/>
    </source>
</evidence>
<evidence type="ECO:0000313" key="8">
    <source>
        <dbReference type="Proteomes" id="UP000183859"/>
    </source>
</evidence>
<dbReference type="Proteomes" id="UP000183859">
    <property type="component" value="Chromosome"/>
</dbReference>
<feature type="transmembrane region" description="Helical" evidence="5">
    <location>
        <begin position="174"/>
        <end position="196"/>
    </location>
</feature>
<comment type="subcellular location">
    <subcellularLocation>
        <location evidence="1">Membrane</location>
        <topology evidence="1">Multi-pass membrane protein</topology>
    </subcellularLocation>
</comment>
<dbReference type="EMBL" id="CP016364">
    <property type="protein sequence ID" value="APG47755.1"/>
    <property type="molecule type" value="Genomic_DNA"/>
</dbReference>
<dbReference type="PANTHER" id="PTHR32322">
    <property type="entry name" value="INNER MEMBRANE TRANSPORTER"/>
    <property type="match status" value="1"/>
</dbReference>
<dbReference type="InterPro" id="IPR000620">
    <property type="entry name" value="EamA_dom"/>
</dbReference>
<evidence type="ECO:0000259" key="6">
    <source>
        <dbReference type="Pfam" id="PF00892"/>
    </source>
</evidence>
<feature type="transmembrane region" description="Helical" evidence="5">
    <location>
        <begin position="65"/>
        <end position="83"/>
    </location>
</feature>
<dbReference type="SUPFAM" id="SSF103481">
    <property type="entry name" value="Multidrug resistance efflux transporter EmrE"/>
    <property type="match status" value="2"/>
</dbReference>
<keyword evidence="3 5" id="KW-1133">Transmembrane helix</keyword>
<keyword evidence="8" id="KW-1185">Reference proteome</keyword>
<evidence type="ECO:0000256" key="2">
    <source>
        <dbReference type="ARBA" id="ARBA00022692"/>
    </source>
</evidence>
<dbReference type="GO" id="GO:0016020">
    <property type="term" value="C:membrane"/>
    <property type="evidence" value="ECO:0007669"/>
    <property type="project" value="UniProtKB-SubCell"/>
</dbReference>
<feature type="transmembrane region" description="Helical" evidence="5">
    <location>
        <begin position="255"/>
        <end position="274"/>
    </location>
</feature>
<protein>
    <submittedName>
        <fullName evidence="7">Putative permease, DMT superfamily</fullName>
    </submittedName>
</protein>
<sequence>MRLIFLVSLTMLAFAANSILGRWAIGLGYMDATGFGILRLFSGAVTLIALCVLRQVSLRRDLLQTLWGGFALTVYMVGFSVAYQDLDAGLGALILFGVVQVSMFLWGSLRGSPIAAGQIGGATVALIGLAVVVWPDGDTTAPLGASLLMALGGLGWAAYSLLGRGAKAPVAATAVNFAAATLMMMPVVLILGGGTLVTKPGIALAVLSGAVTSGLGYALWYRVLPQLTPAVAATIQLSVPIIAILAGAVILGEAIGLRLMIGSIAVLGGIAVVVQSAPTRQRVAVARNS</sequence>
<feature type="transmembrane region" description="Helical" evidence="5">
    <location>
        <begin position="89"/>
        <end position="107"/>
    </location>
</feature>
<feature type="transmembrane region" description="Helical" evidence="5">
    <location>
        <begin position="140"/>
        <end position="162"/>
    </location>
</feature>
<dbReference type="Pfam" id="PF00892">
    <property type="entry name" value="EamA"/>
    <property type="match status" value="1"/>
</dbReference>
<dbReference type="InterPro" id="IPR037185">
    <property type="entry name" value="EmrE-like"/>
</dbReference>
<dbReference type="OrthoDB" id="321830at2"/>
<proteinExistence type="predicted"/>
<evidence type="ECO:0000256" key="5">
    <source>
        <dbReference type="SAM" id="Phobius"/>
    </source>
</evidence>
<dbReference type="InterPro" id="IPR050638">
    <property type="entry name" value="AA-Vitamin_Transporters"/>
</dbReference>
<reference evidence="8" key="1">
    <citation type="submission" date="2016-07" db="EMBL/GenBank/DDBJ databases">
        <title>Phaeobacter portensis sp. nov., a tropodithietic acid producing bacterium isolated from a German harbor.</title>
        <authorList>
            <person name="Freese H.M."/>
            <person name="Bunk B."/>
            <person name="Breider S."/>
            <person name="Brinkhoff T."/>
        </authorList>
    </citation>
    <scope>NUCLEOTIDE SEQUENCE [LARGE SCALE GENOMIC DNA]</scope>
    <source>
        <strain evidence="8">P97</strain>
    </source>
</reference>
<feature type="transmembrane region" description="Helical" evidence="5">
    <location>
        <begin position="114"/>
        <end position="134"/>
    </location>
</feature>
<feature type="transmembrane region" description="Helical" evidence="5">
    <location>
        <begin position="227"/>
        <end position="249"/>
    </location>
</feature>
<accession>A0A1L3I6N6</accession>
<gene>
    <name evidence="7" type="ORF">PhaeoP97_02361</name>
</gene>
<evidence type="ECO:0000256" key="1">
    <source>
        <dbReference type="ARBA" id="ARBA00004141"/>
    </source>
</evidence>
<dbReference type="RefSeq" id="WP_072505188.1">
    <property type="nucleotide sequence ID" value="NZ_CP016364.1"/>
</dbReference>
<feature type="transmembrane region" description="Helical" evidence="5">
    <location>
        <begin position="34"/>
        <end position="53"/>
    </location>
</feature>
<dbReference type="KEGG" id="php:PhaeoP97_02361"/>
<dbReference type="AlphaFoldDB" id="A0A1L3I6N6"/>
<evidence type="ECO:0000256" key="4">
    <source>
        <dbReference type="ARBA" id="ARBA00023136"/>
    </source>
</evidence>
<dbReference type="PANTHER" id="PTHR32322:SF9">
    <property type="entry name" value="AMINO-ACID METABOLITE EFFLUX PUMP-RELATED"/>
    <property type="match status" value="1"/>
</dbReference>
<feature type="transmembrane region" description="Helical" evidence="5">
    <location>
        <begin position="202"/>
        <end position="220"/>
    </location>
</feature>
<feature type="domain" description="EamA" evidence="6">
    <location>
        <begin position="146"/>
        <end position="274"/>
    </location>
</feature>
<evidence type="ECO:0000313" key="7">
    <source>
        <dbReference type="EMBL" id="APG47755.1"/>
    </source>
</evidence>
<organism evidence="7 8">
    <name type="scientific">Phaeobacter porticola</name>
    <dbReference type="NCBI Taxonomy" id="1844006"/>
    <lineage>
        <taxon>Bacteria</taxon>
        <taxon>Pseudomonadati</taxon>
        <taxon>Pseudomonadota</taxon>
        <taxon>Alphaproteobacteria</taxon>
        <taxon>Rhodobacterales</taxon>
        <taxon>Roseobacteraceae</taxon>
        <taxon>Phaeobacter</taxon>
    </lineage>
</organism>
<name>A0A1L3I6N6_9RHOB</name>
<dbReference type="STRING" id="1844006.PhaeoP97_02361"/>
<keyword evidence="2 5" id="KW-0812">Transmembrane</keyword>